<dbReference type="InterPro" id="IPR005657">
    <property type="entry name" value="Triabi/Procalin"/>
</dbReference>
<evidence type="ECO:0000256" key="1">
    <source>
        <dbReference type="ARBA" id="ARBA00004613"/>
    </source>
</evidence>
<dbReference type="CDD" id="cd19423">
    <property type="entry name" value="lipocalin_LTBP1-like"/>
    <property type="match status" value="1"/>
</dbReference>
<dbReference type="GO" id="GO:0030682">
    <property type="term" value="P:symbiont-mediated perturbation of host defenses"/>
    <property type="evidence" value="ECO:0007669"/>
    <property type="project" value="InterPro"/>
</dbReference>
<evidence type="ECO:0000313" key="8">
    <source>
        <dbReference type="EMBL" id="BAI50819.1"/>
    </source>
</evidence>
<proteinExistence type="evidence at transcript level"/>
<comment type="similarity">
    <text evidence="6">Belongs to the calycin superfamily. Triabin family.</text>
</comment>
<keyword evidence="4 7" id="KW-0732">Signal</keyword>
<evidence type="ECO:0000256" key="5">
    <source>
        <dbReference type="ARBA" id="ARBA00023240"/>
    </source>
</evidence>
<comment type="subcellular location">
    <subcellularLocation>
        <location evidence="1">Secreted</location>
    </subcellularLocation>
</comment>
<name>D1MWB8_TRIDM</name>
<feature type="signal peptide" evidence="7">
    <location>
        <begin position="1"/>
        <end position="18"/>
    </location>
</feature>
<accession>D1MWB8</accession>
<protein>
    <recommendedName>
        <fullName evidence="9">Salivary lipocalin</fullName>
    </recommendedName>
</protein>
<organism evidence="8">
    <name type="scientific">Triatoma dimidiata</name>
    <name type="common">Kissing bug</name>
    <name type="synonym">Meccus dimidiatus</name>
    <dbReference type="NCBI Taxonomy" id="72491"/>
    <lineage>
        <taxon>Eukaryota</taxon>
        <taxon>Metazoa</taxon>
        <taxon>Ecdysozoa</taxon>
        <taxon>Arthropoda</taxon>
        <taxon>Hexapoda</taxon>
        <taxon>Insecta</taxon>
        <taxon>Pterygota</taxon>
        <taxon>Neoptera</taxon>
        <taxon>Paraneoptera</taxon>
        <taxon>Hemiptera</taxon>
        <taxon>Heteroptera</taxon>
        <taxon>Panheteroptera</taxon>
        <taxon>Cimicomorpha</taxon>
        <taxon>Reduviidae</taxon>
        <taxon>Triatominae</taxon>
        <taxon>Triatoma</taxon>
    </lineage>
</organism>
<dbReference type="SUPFAM" id="SSF50814">
    <property type="entry name" value="Lipocalins"/>
    <property type="match status" value="1"/>
</dbReference>
<dbReference type="EMBL" id="AB470369">
    <property type="protein sequence ID" value="BAI50819.1"/>
    <property type="molecule type" value="mRNA"/>
</dbReference>
<keyword evidence="3" id="KW-0800">Toxin</keyword>
<evidence type="ECO:0000256" key="4">
    <source>
        <dbReference type="ARBA" id="ARBA00022729"/>
    </source>
</evidence>
<dbReference type="Pfam" id="PF03973">
    <property type="entry name" value="Triabin"/>
    <property type="match status" value="1"/>
</dbReference>
<sequence length="178" mass="19875">MKTFIALTFIGILTYAYADIGSLNECKKPTPMDRFNATKFHSGTWFVTHVTNVTKPTECRTLATSKVGSNYIVEHDFTKGGKQGRLHCEAPQKTEKSLTFTCTFNGENIDKTIFIIMDTDYSDYALYYICSAITGANADRKPGDTVDNYLGARRTSGNTEIPDKLKSLTEGMEFKKCT</sequence>
<keyword evidence="5" id="KW-1199">Hemostasis impairing toxin</keyword>
<keyword evidence="2" id="KW-0964">Secreted</keyword>
<evidence type="ECO:0008006" key="9">
    <source>
        <dbReference type="Google" id="ProtNLM"/>
    </source>
</evidence>
<evidence type="ECO:0000256" key="7">
    <source>
        <dbReference type="SAM" id="SignalP"/>
    </source>
</evidence>
<dbReference type="Gene3D" id="2.40.128.20">
    <property type="match status" value="1"/>
</dbReference>
<evidence type="ECO:0000256" key="6">
    <source>
        <dbReference type="ARBA" id="ARBA00034121"/>
    </source>
</evidence>
<dbReference type="GO" id="GO:0005576">
    <property type="term" value="C:extracellular region"/>
    <property type="evidence" value="ECO:0007669"/>
    <property type="project" value="UniProtKB-SubCell"/>
</dbReference>
<evidence type="ECO:0000256" key="2">
    <source>
        <dbReference type="ARBA" id="ARBA00022525"/>
    </source>
</evidence>
<dbReference type="AlphaFoldDB" id="D1MWB8"/>
<evidence type="ECO:0000256" key="3">
    <source>
        <dbReference type="ARBA" id="ARBA00022656"/>
    </source>
</evidence>
<dbReference type="GO" id="GO:0090729">
    <property type="term" value="F:toxin activity"/>
    <property type="evidence" value="ECO:0007669"/>
    <property type="project" value="UniProtKB-KW"/>
</dbReference>
<dbReference type="InterPro" id="IPR012674">
    <property type="entry name" value="Calycin"/>
</dbReference>
<feature type="chain" id="PRO_5003024331" description="Salivary lipocalin" evidence="7">
    <location>
        <begin position="19"/>
        <end position="178"/>
    </location>
</feature>
<reference evidence="8" key="1">
    <citation type="journal article" date="2010" name="Infect. Genet. Evol.">
        <title>A repertoire of the dominant transcripts from the salivary glands of the blood-sucking bug, Triatoma dimidiata, a vector of Chagas disease.</title>
        <authorList>
            <person name="Kato H."/>
            <person name="Jochim R.C."/>
            <person name="Gomez E.A."/>
            <person name="Sakoda R."/>
            <person name="Iwata H."/>
            <person name="Valenzuela J.G."/>
            <person name="Hashiguchi Y."/>
        </authorList>
    </citation>
    <scope>NUCLEOTIDE SEQUENCE</scope>
    <source>
        <tissue evidence="8">Salivary gland</tissue>
    </source>
</reference>